<keyword evidence="3" id="KW-1185">Reference proteome</keyword>
<organism evidence="2 3">
    <name type="scientific">Jatropha curcas</name>
    <name type="common">Barbados nut</name>
    <dbReference type="NCBI Taxonomy" id="180498"/>
    <lineage>
        <taxon>Eukaryota</taxon>
        <taxon>Viridiplantae</taxon>
        <taxon>Streptophyta</taxon>
        <taxon>Embryophyta</taxon>
        <taxon>Tracheophyta</taxon>
        <taxon>Spermatophyta</taxon>
        <taxon>Magnoliopsida</taxon>
        <taxon>eudicotyledons</taxon>
        <taxon>Gunneridae</taxon>
        <taxon>Pentapetalae</taxon>
        <taxon>rosids</taxon>
        <taxon>fabids</taxon>
        <taxon>Malpighiales</taxon>
        <taxon>Euphorbiaceae</taxon>
        <taxon>Crotonoideae</taxon>
        <taxon>Jatropheae</taxon>
        <taxon>Jatropha</taxon>
    </lineage>
</organism>
<protein>
    <submittedName>
        <fullName evidence="2">Uncharacterized protein</fullName>
    </submittedName>
</protein>
<name>A0A067KR38_JATCU</name>
<evidence type="ECO:0000256" key="1">
    <source>
        <dbReference type="SAM" id="MobiDB-lite"/>
    </source>
</evidence>
<feature type="region of interest" description="Disordered" evidence="1">
    <location>
        <begin position="1"/>
        <end position="34"/>
    </location>
</feature>
<proteinExistence type="predicted"/>
<accession>A0A067KR38</accession>
<evidence type="ECO:0000313" key="3">
    <source>
        <dbReference type="Proteomes" id="UP000027138"/>
    </source>
</evidence>
<reference evidence="2 3" key="1">
    <citation type="journal article" date="2014" name="PLoS ONE">
        <title>Global Analysis of Gene Expression Profiles in Physic Nut (Jatropha curcas L.) Seedlings Exposed to Salt Stress.</title>
        <authorList>
            <person name="Zhang L."/>
            <person name="Zhang C."/>
            <person name="Wu P."/>
            <person name="Chen Y."/>
            <person name="Li M."/>
            <person name="Jiang H."/>
            <person name="Wu G."/>
        </authorList>
    </citation>
    <scope>NUCLEOTIDE SEQUENCE [LARGE SCALE GENOMIC DNA]</scope>
    <source>
        <strain evidence="3">cv. GZQX0401</strain>
        <tissue evidence="2">Young leaves</tissue>
    </source>
</reference>
<sequence length="110" mass="11671">MARDMPRTLRGEHGGGTGTMFANQVGEGGGTGVLEMARDMPRTLRGEHGGRVENSQRLAWGMLGMTRACRYSNLHGLVSTGVLDMAGACLDSQRLAQASCLDMARACLDS</sequence>
<dbReference type="EMBL" id="KK914513">
    <property type="protein sequence ID" value="KDP34710.1"/>
    <property type="molecule type" value="Genomic_DNA"/>
</dbReference>
<gene>
    <name evidence="2" type="ORF">JCGZ_10915</name>
</gene>
<feature type="compositionally biased region" description="Basic and acidic residues" evidence="1">
    <location>
        <begin position="1"/>
        <end position="13"/>
    </location>
</feature>
<evidence type="ECO:0000313" key="2">
    <source>
        <dbReference type="EMBL" id="KDP34710.1"/>
    </source>
</evidence>
<dbReference type="Proteomes" id="UP000027138">
    <property type="component" value="Unassembled WGS sequence"/>
</dbReference>
<dbReference type="AlphaFoldDB" id="A0A067KR38"/>